<feature type="transmembrane region" description="Helical" evidence="2">
    <location>
        <begin position="36"/>
        <end position="60"/>
    </location>
</feature>
<feature type="transmembrane region" description="Helical" evidence="2">
    <location>
        <begin position="359"/>
        <end position="378"/>
    </location>
</feature>
<keyword evidence="2" id="KW-0812">Transmembrane</keyword>
<dbReference type="EMBL" id="JAHYCA010000004">
    <property type="protein sequence ID" value="MBW6391922.1"/>
    <property type="molecule type" value="Genomic_DNA"/>
</dbReference>
<organism evidence="3 4">
    <name type="scientific">Billgrantia antri</name>
    <dbReference type="NCBI Taxonomy" id="2846777"/>
    <lineage>
        <taxon>Bacteria</taxon>
        <taxon>Pseudomonadati</taxon>
        <taxon>Pseudomonadota</taxon>
        <taxon>Gammaproteobacteria</taxon>
        <taxon>Oceanospirillales</taxon>
        <taxon>Halomonadaceae</taxon>
        <taxon>Billgrantia</taxon>
    </lineage>
</organism>
<feature type="compositionally biased region" description="Basic and acidic residues" evidence="1">
    <location>
        <begin position="404"/>
        <end position="428"/>
    </location>
</feature>
<evidence type="ECO:0000256" key="2">
    <source>
        <dbReference type="SAM" id="Phobius"/>
    </source>
</evidence>
<gene>
    <name evidence="3" type="ORF">KPL81_12225</name>
</gene>
<feature type="transmembrane region" description="Helical" evidence="2">
    <location>
        <begin position="72"/>
        <end position="90"/>
    </location>
</feature>
<feature type="transmembrane region" description="Helical" evidence="2">
    <location>
        <begin position="12"/>
        <end position="30"/>
    </location>
</feature>
<keyword evidence="2" id="KW-1133">Transmembrane helix</keyword>
<proteinExistence type="predicted"/>
<keyword evidence="2" id="KW-0472">Membrane</keyword>
<feature type="transmembrane region" description="Helical" evidence="2">
    <location>
        <begin position="330"/>
        <end position="352"/>
    </location>
</feature>
<sequence length="449" mass="48447">MVLSGDALTTRASAIGFFVLFPGFILYHTLVAMGMIPAVLGGLFGVVSVLMFIVYCALLPSQLFVLSSATRGYALVTLSFFVYVLLWSAVNYGLTGGSVMQAALVQTVETLVLWLVLFLLGYRVPLDSPRLARAFWIAFVLIAGYLALHVATTGQWMFFARRMIEAEAEVGDSVSTYQGYARSALVLLVFLIAVSERAVVRAALIVVGAFVMFVLGARSELYAFLALSALLLMLWAGMSVKYMLTLLAVVGVLMALVVSQFEALSGSRQLQIFDLSGTSSWLARQNLGQRAVEQILTSPVLGRFGGHIASAEVTGGYAHSMLSAWVNYGLLGFTLYVGLTLSAFAAAAYRLLFLGDRGAGWVFAFSLNFVCLLLMVLAKPVFWPLPALGWGAYANALVASGRERDTSDTRPVETAGHHRDETGQHDAARNLQGRNDNESGTPDLRSSAL</sequence>
<reference evidence="3 4" key="1">
    <citation type="submission" date="2021-07" db="EMBL/GenBank/DDBJ databases">
        <authorList>
            <person name="So Y."/>
        </authorList>
    </citation>
    <scope>NUCLEOTIDE SEQUENCE [LARGE SCALE GENOMIC DNA]</scope>
    <source>
        <strain evidence="3 4">Y3S6</strain>
    </source>
</reference>
<feature type="transmembrane region" description="Helical" evidence="2">
    <location>
        <begin position="199"/>
        <end position="215"/>
    </location>
</feature>
<keyword evidence="4" id="KW-1185">Reference proteome</keyword>
<feature type="transmembrane region" description="Helical" evidence="2">
    <location>
        <begin position="244"/>
        <end position="261"/>
    </location>
</feature>
<comment type="caution">
    <text evidence="3">The sequence shown here is derived from an EMBL/GenBank/DDBJ whole genome shotgun (WGS) entry which is preliminary data.</text>
</comment>
<feature type="region of interest" description="Disordered" evidence="1">
    <location>
        <begin position="404"/>
        <end position="449"/>
    </location>
</feature>
<evidence type="ECO:0000313" key="4">
    <source>
        <dbReference type="Proteomes" id="UP000769617"/>
    </source>
</evidence>
<feature type="transmembrane region" description="Helical" evidence="2">
    <location>
        <begin position="221"/>
        <end position="237"/>
    </location>
</feature>
<evidence type="ECO:0000313" key="3">
    <source>
        <dbReference type="EMBL" id="MBW6391922.1"/>
    </source>
</evidence>
<dbReference type="Proteomes" id="UP000769617">
    <property type="component" value="Unassembled WGS sequence"/>
</dbReference>
<accession>A0ABS6ZR43</accession>
<feature type="transmembrane region" description="Helical" evidence="2">
    <location>
        <begin position="102"/>
        <end position="122"/>
    </location>
</feature>
<protein>
    <submittedName>
        <fullName evidence="3">Uncharacterized protein</fullName>
    </submittedName>
</protein>
<feature type="transmembrane region" description="Helical" evidence="2">
    <location>
        <begin position="134"/>
        <end position="157"/>
    </location>
</feature>
<dbReference type="RefSeq" id="WP_219792430.1">
    <property type="nucleotide sequence ID" value="NZ_JAHYCA010000004.1"/>
</dbReference>
<evidence type="ECO:0000256" key="1">
    <source>
        <dbReference type="SAM" id="MobiDB-lite"/>
    </source>
</evidence>
<name>A0ABS6ZR43_9GAMM</name>